<dbReference type="PROSITE" id="PS52016">
    <property type="entry name" value="TONB_DEPENDENT_REC_3"/>
    <property type="match status" value="1"/>
</dbReference>
<keyword evidence="4 14" id="KW-1134">Transmembrane beta strand</keyword>
<accession>A0ABU9XT35</accession>
<dbReference type="PANTHER" id="PTHR32552">
    <property type="entry name" value="FERRICHROME IRON RECEPTOR-RELATED"/>
    <property type="match status" value="1"/>
</dbReference>
<evidence type="ECO:0000259" key="19">
    <source>
        <dbReference type="Pfam" id="PF07715"/>
    </source>
</evidence>
<evidence type="ECO:0000313" key="21">
    <source>
        <dbReference type="Proteomes" id="UP001404104"/>
    </source>
</evidence>
<keyword evidence="13 14" id="KW-0998">Cell outer membrane</keyword>
<dbReference type="InterPro" id="IPR039426">
    <property type="entry name" value="TonB-dep_rcpt-like"/>
</dbReference>
<evidence type="ECO:0000256" key="12">
    <source>
        <dbReference type="ARBA" id="ARBA00023170"/>
    </source>
</evidence>
<dbReference type="InterPro" id="IPR036942">
    <property type="entry name" value="Beta-barrel_TonB_sf"/>
</dbReference>
<dbReference type="PROSITE" id="PS01156">
    <property type="entry name" value="TONB_DEPENDENT_REC_2"/>
    <property type="match status" value="1"/>
</dbReference>
<evidence type="ECO:0000256" key="6">
    <source>
        <dbReference type="ARBA" id="ARBA00022692"/>
    </source>
</evidence>
<dbReference type="CDD" id="cd01347">
    <property type="entry name" value="ligand_gated_channel"/>
    <property type="match status" value="1"/>
</dbReference>
<sequence>MKLFLRTLMSGVFIAPVAAAAQTAPEDVRPDDIIVTAQQAQKQVLNDGAVGVLGNKSALETPFNLTSYTAQLILDQQSETIGDVLENEPSVRVSAGFGNQAELFVVRGFALAGDDIAIDGLFGITPRQIVSPEPYESVQVLAGANAFLFGAAPGGTAIGGAINLIPKRAEKRLLRATASYSADSILGGNVDLGTRFGADEAFGVRVTGAYRKGDGAVEGEKREVRVASASVDFTKGPGRLFLHLGYEDQEAIAARPNVQLGTGVTVPAAPGADANYAQPWSFTRLQDLYALARAELDIAPGVMVYAAAGFRDGSEDGEYSTLTITDGASGAATGSRLFVPREDNNQSGQIGIRAKFRTASLSHEINAGGSVNYSENRNSYAFGDFPLAQRQSCAAPASAISALNFCTNLYAPVTVAKPADSTIPGFVVGSFSTPPRASRGAFSSLFASDTIGAFDDRLLVTLGVRRQNIVVDAFDRTSLIRTTRYDESATTPVVGIVVRPTARFSLYANRIEGLSQGQTAPVAANTLNAGDVFAPYKSVQYEVGGKLAVRGLTATVALYQTRQPSAYNAPTPTATNPAATTFVVEGEQRNRGLEVSLNGEPTDWLRIIGGMAINHARITASLNDANNGKQAIGVPDYQVNLGAEIVPPFLRNATLTGRIVRTDDQPVDIANTQSIPGWTRFDLGARYIVVADGRPLTLRVSAENIGNKGYWASAFNGYLVQGAPRTVKASATIEF</sequence>
<keyword evidence="8" id="KW-0408">Iron</keyword>
<evidence type="ECO:0000256" key="8">
    <source>
        <dbReference type="ARBA" id="ARBA00023004"/>
    </source>
</evidence>
<gene>
    <name evidence="20" type="ORF">ABC969_11315</name>
</gene>
<keyword evidence="12 20" id="KW-0675">Receptor</keyword>
<dbReference type="PANTHER" id="PTHR32552:SF82">
    <property type="entry name" value="FCUA PROTEIN"/>
    <property type="match status" value="1"/>
</dbReference>
<feature type="domain" description="TonB-dependent receptor plug" evidence="19">
    <location>
        <begin position="59"/>
        <end position="156"/>
    </location>
</feature>
<comment type="caution">
    <text evidence="20">The sequence shown here is derived from an EMBL/GenBank/DDBJ whole genome shotgun (WGS) entry which is preliminary data.</text>
</comment>
<dbReference type="InterPro" id="IPR000531">
    <property type="entry name" value="Beta-barrel_TonB"/>
</dbReference>
<evidence type="ECO:0000256" key="5">
    <source>
        <dbReference type="ARBA" id="ARBA00022496"/>
    </source>
</evidence>
<dbReference type="NCBIfam" id="TIGR01783">
    <property type="entry name" value="TonB-siderophor"/>
    <property type="match status" value="1"/>
</dbReference>
<evidence type="ECO:0000256" key="15">
    <source>
        <dbReference type="PROSITE-ProRule" id="PRU10144"/>
    </source>
</evidence>
<dbReference type="SUPFAM" id="SSF56935">
    <property type="entry name" value="Porins"/>
    <property type="match status" value="1"/>
</dbReference>
<dbReference type="InterPro" id="IPR012910">
    <property type="entry name" value="Plug_dom"/>
</dbReference>
<evidence type="ECO:0000259" key="18">
    <source>
        <dbReference type="Pfam" id="PF00593"/>
    </source>
</evidence>
<feature type="chain" id="PRO_5047260968" evidence="17">
    <location>
        <begin position="21"/>
        <end position="735"/>
    </location>
</feature>
<dbReference type="Pfam" id="PF00593">
    <property type="entry name" value="TonB_dep_Rec_b-barrel"/>
    <property type="match status" value="1"/>
</dbReference>
<comment type="similarity">
    <text evidence="2 14 16">Belongs to the TonB-dependent receptor family.</text>
</comment>
<dbReference type="InterPro" id="IPR010917">
    <property type="entry name" value="TonB_rcpt_CS"/>
</dbReference>
<evidence type="ECO:0000256" key="11">
    <source>
        <dbReference type="ARBA" id="ARBA00023136"/>
    </source>
</evidence>
<evidence type="ECO:0000256" key="10">
    <source>
        <dbReference type="ARBA" id="ARBA00023077"/>
    </source>
</evidence>
<organism evidence="20 21">
    <name type="scientific">Sphingomonas qilianensis</name>
    <dbReference type="NCBI Taxonomy" id="1736690"/>
    <lineage>
        <taxon>Bacteria</taxon>
        <taxon>Pseudomonadati</taxon>
        <taxon>Pseudomonadota</taxon>
        <taxon>Alphaproteobacteria</taxon>
        <taxon>Sphingomonadales</taxon>
        <taxon>Sphingomonadaceae</taxon>
        <taxon>Sphingomonas</taxon>
    </lineage>
</organism>
<dbReference type="RefSeq" id="WP_345865031.1">
    <property type="nucleotide sequence ID" value="NZ_JBDIMF010000004.1"/>
</dbReference>
<protein>
    <submittedName>
        <fullName evidence="20">TonB-dependent siderophore receptor</fullName>
    </submittedName>
</protein>
<evidence type="ECO:0000256" key="1">
    <source>
        <dbReference type="ARBA" id="ARBA00004571"/>
    </source>
</evidence>
<dbReference type="EMBL" id="JBDIMF010000004">
    <property type="protein sequence ID" value="MEN2787006.1"/>
    <property type="molecule type" value="Genomic_DNA"/>
</dbReference>
<evidence type="ECO:0000256" key="7">
    <source>
        <dbReference type="ARBA" id="ARBA00022729"/>
    </source>
</evidence>
<evidence type="ECO:0000256" key="9">
    <source>
        <dbReference type="ARBA" id="ARBA00023065"/>
    </source>
</evidence>
<evidence type="ECO:0000256" key="3">
    <source>
        <dbReference type="ARBA" id="ARBA00022448"/>
    </source>
</evidence>
<evidence type="ECO:0000256" key="17">
    <source>
        <dbReference type="SAM" id="SignalP"/>
    </source>
</evidence>
<comment type="subcellular location">
    <subcellularLocation>
        <location evidence="1 14">Cell outer membrane</location>
        <topology evidence="1 14">Multi-pass membrane protein</topology>
    </subcellularLocation>
</comment>
<evidence type="ECO:0000313" key="20">
    <source>
        <dbReference type="EMBL" id="MEN2787006.1"/>
    </source>
</evidence>
<dbReference type="InterPro" id="IPR010105">
    <property type="entry name" value="TonB_sidphr_rcpt"/>
</dbReference>
<feature type="domain" description="TonB-dependent receptor-like beta-barrel" evidence="18">
    <location>
        <begin position="341"/>
        <end position="705"/>
    </location>
</feature>
<name>A0ABU9XT35_9SPHN</name>
<keyword evidence="6 14" id="KW-0812">Transmembrane</keyword>
<dbReference type="Pfam" id="PF07715">
    <property type="entry name" value="Plug"/>
    <property type="match status" value="1"/>
</dbReference>
<proteinExistence type="inferred from homology"/>
<evidence type="ECO:0000256" key="13">
    <source>
        <dbReference type="ARBA" id="ARBA00023237"/>
    </source>
</evidence>
<keyword evidence="11 14" id="KW-0472">Membrane</keyword>
<dbReference type="InterPro" id="IPR037066">
    <property type="entry name" value="Plug_dom_sf"/>
</dbReference>
<dbReference type="Gene3D" id="2.40.170.20">
    <property type="entry name" value="TonB-dependent receptor, beta-barrel domain"/>
    <property type="match status" value="1"/>
</dbReference>
<evidence type="ECO:0000256" key="2">
    <source>
        <dbReference type="ARBA" id="ARBA00009810"/>
    </source>
</evidence>
<keyword evidence="9" id="KW-0406">Ion transport</keyword>
<evidence type="ECO:0000256" key="16">
    <source>
        <dbReference type="RuleBase" id="RU003357"/>
    </source>
</evidence>
<keyword evidence="5" id="KW-0410">Iron transport</keyword>
<keyword evidence="10 16" id="KW-0798">TonB box</keyword>
<dbReference type="Proteomes" id="UP001404104">
    <property type="component" value="Unassembled WGS sequence"/>
</dbReference>
<evidence type="ECO:0000256" key="4">
    <source>
        <dbReference type="ARBA" id="ARBA00022452"/>
    </source>
</evidence>
<dbReference type="Gene3D" id="2.170.130.10">
    <property type="entry name" value="TonB-dependent receptor, plug domain"/>
    <property type="match status" value="1"/>
</dbReference>
<feature type="short sequence motif" description="TonB C-terminal box" evidence="15">
    <location>
        <begin position="718"/>
        <end position="735"/>
    </location>
</feature>
<keyword evidence="3 14" id="KW-0813">Transport</keyword>
<reference evidence="20 21" key="1">
    <citation type="submission" date="2024-05" db="EMBL/GenBank/DDBJ databases">
        <authorList>
            <person name="Liu Q."/>
            <person name="Xin Y.-H."/>
        </authorList>
    </citation>
    <scope>NUCLEOTIDE SEQUENCE [LARGE SCALE GENOMIC DNA]</scope>
    <source>
        <strain evidence="20 21">CGMCC 1.15349</strain>
    </source>
</reference>
<keyword evidence="7 17" id="KW-0732">Signal</keyword>
<feature type="signal peptide" evidence="17">
    <location>
        <begin position="1"/>
        <end position="20"/>
    </location>
</feature>
<evidence type="ECO:0000256" key="14">
    <source>
        <dbReference type="PROSITE-ProRule" id="PRU01360"/>
    </source>
</evidence>
<keyword evidence="21" id="KW-1185">Reference proteome</keyword>